<dbReference type="InterPro" id="IPR050266">
    <property type="entry name" value="AB_hydrolase_sf"/>
</dbReference>
<protein>
    <submittedName>
        <fullName evidence="2">Alpha/beta fold hydrolase</fullName>
    </submittedName>
</protein>
<organism evidence="2 3">
    <name type="scientific">Silvanigrella paludirubra</name>
    <dbReference type="NCBI Taxonomy" id="2499159"/>
    <lineage>
        <taxon>Bacteria</taxon>
        <taxon>Pseudomonadati</taxon>
        <taxon>Bdellovibrionota</taxon>
        <taxon>Oligoflexia</taxon>
        <taxon>Silvanigrellales</taxon>
        <taxon>Silvanigrellaceae</taxon>
        <taxon>Silvanigrella</taxon>
    </lineage>
</organism>
<dbReference type="GO" id="GO:0016020">
    <property type="term" value="C:membrane"/>
    <property type="evidence" value="ECO:0007669"/>
    <property type="project" value="TreeGrafter"/>
</dbReference>
<dbReference type="PANTHER" id="PTHR43798">
    <property type="entry name" value="MONOACYLGLYCEROL LIPASE"/>
    <property type="match status" value="1"/>
</dbReference>
<sequence length="360" mass="41021">MTQRNFSLGFLSGNMDVNRYLQLKLLQIIIRPAGKVENFDVIKSTEIKVDRTISKCFKKILNVTGFKSKVIPTKFGQLHYYDSDPNSNLKPLIFVHGLGSSAQSWWILGKMFENKRRIIIPDLFHMSGFSEANNPVMDFLQHAESLIEFISTTTNQSVDLCGLSLGGWLSMYIASTNPKLVNSLILMNPAGLKINPFELRDTLTFLSWKKFQKLYPGILKAFPYTGFPLLSKTAKRSLFRNLKDDRIKDLLKLTKETHFVDDNLKNINCPVLLLWGKEDRLLSSKIPIVLSKSIKNIDAKWVEGCAHVLSLEAPATCFHEINEFLNLKSIKNNPFTQSVLSASFAYHTTPIQKKENDHDY</sequence>
<dbReference type="Gene3D" id="3.40.50.1820">
    <property type="entry name" value="alpha/beta hydrolase"/>
    <property type="match status" value="1"/>
</dbReference>
<keyword evidence="2" id="KW-0378">Hydrolase</keyword>
<dbReference type="Pfam" id="PF00561">
    <property type="entry name" value="Abhydrolase_1"/>
    <property type="match status" value="1"/>
</dbReference>
<accession>A0A6N6VQE0</accession>
<feature type="domain" description="AB hydrolase-1" evidence="1">
    <location>
        <begin position="90"/>
        <end position="313"/>
    </location>
</feature>
<dbReference type="InterPro" id="IPR000073">
    <property type="entry name" value="AB_hydrolase_1"/>
</dbReference>
<keyword evidence="3" id="KW-1185">Reference proteome</keyword>
<dbReference type="AlphaFoldDB" id="A0A6N6VQE0"/>
<dbReference type="GO" id="GO:0046464">
    <property type="term" value="P:acylglycerol catabolic process"/>
    <property type="evidence" value="ECO:0007669"/>
    <property type="project" value="TreeGrafter"/>
</dbReference>
<dbReference type="EMBL" id="WFLM01000004">
    <property type="protein sequence ID" value="KAB8037774.1"/>
    <property type="molecule type" value="Genomic_DNA"/>
</dbReference>
<reference evidence="2 3" key="1">
    <citation type="submission" date="2019-10" db="EMBL/GenBank/DDBJ databases">
        <title>New species of Slilvanegrellaceae.</title>
        <authorList>
            <person name="Pitt A."/>
            <person name="Hahn M.W."/>
        </authorList>
    </citation>
    <scope>NUCLEOTIDE SEQUENCE [LARGE SCALE GENOMIC DNA]</scope>
    <source>
        <strain evidence="2 3">SP-Ram-0.45-NSY-1</strain>
    </source>
</reference>
<gene>
    <name evidence="2" type="ORF">GCL60_11410</name>
</gene>
<evidence type="ECO:0000313" key="3">
    <source>
        <dbReference type="Proteomes" id="UP000437748"/>
    </source>
</evidence>
<dbReference type="PRINTS" id="PR00111">
    <property type="entry name" value="ABHYDROLASE"/>
</dbReference>
<dbReference type="GO" id="GO:0047372">
    <property type="term" value="F:monoacylglycerol lipase activity"/>
    <property type="evidence" value="ECO:0007669"/>
    <property type="project" value="TreeGrafter"/>
</dbReference>
<evidence type="ECO:0000259" key="1">
    <source>
        <dbReference type="Pfam" id="PF00561"/>
    </source>
</evidence>
<dbReference type="InterPro" id="IPR029058">
    <property type="entry name" value="AB_hydrolase_fold"/>
</dbReference>
<comment type="caution">
    <text evidence="2">The sequence shown here is derived from an EMBL/GenBank/DDBJ whole genome shotgun (WGS) entry which is preliminary data.</text>
</comment>
<proteinExistence type="predicted"/>
<dbReference type="PANTHER" id="PTHR43798:SF33">
    <property type="entry name" value="HYDROLASE, PUTATIVE (AFU_ORTHOLOGUE AFUA_2G14860)-RELATED"/>
    <property type="match status" value="1"/>
</dbReference>
<dbReference type="SUPFAM" id="SSF53474">
    <property type="entry name" value="alpha/beta-Hydrolases"/>
    <property type="match status" value="1"/>
</dbReference>
<dbReference type="Proteomes" id="UP000437748">
    <property type="component" value="Unassembled WGS sequence"/>
</dbReference>
<name>A0A6N6VQE0_9BACT</name>
<evidence type="ECO:0000313" key="2">
    <source>
        <dbReference type="EMBL" id="KAB8037774.1"/>
    </source>
</evidence>